<dbReference type="AlphaFoldDB" id="A0A4R2PTG7"/>
<sequence>MAKKQAGKPEEKKQAQQAQPRRQAGSEKEVKKQAKQR</sequence>
<keyword evidence="3" id="KW-1185">Reference proteome</keyword>
<evidence type="ECO:0000313" key="2">
    <source>
        <dbReference type="EMBL" id="TCP38424.1"/>
    </source>
</evidence>
<comment type="caution">
    <text evidence="2">The sequence shown here is derived from an EMBL/GenBank/DDBJ whole genome shotgun (WGS) entry which is preliminary data.</text>
</comment>
<dbReference type="EMBL" id="SLXO01000001">
    <property type="protein sequence ID" value="TCP38424.1"/>
    <property type="molecule type" value="Genomic_DNA"/>
</dbReference>
<feature type="region of interest" description="Disordered" evidence="1">
    <location>
        <begin position="1"/>
        <end position="37"/>
    </location>
</feature>
<gene>
    <name evidence="2" type="ORF">EV659_101328</name>
</gene>
<accession>A0A4R2PTG7</accession>
<organism evidence="2 3">
    <name type="scientific">Rhodothalassium salexigens DSM 2132</name>
    <dbReference type="NCBI Taxonomy" id="1188247"/>
    <lineage>
        <taxon>Bacteria</taxon>
        <taxon>Pseudomonadati</taxon>
        <taxon>Pseudomonadota</taxon>
        <taxon>Alphaproteobacteria</taxon>
        <taxon>Rhodothalassiales</taxon>
        <taxon>Rhodothalassiaceae</taxon>
        <taxon>Rhodothalassium</taxon>
    </lineage>
</organism>
<evidence type="ECO:0000256" key="1">
    <source>
        <dbReference type="SAM" id="MobiDB-lite"/>
    </source>
</evidence>
<protein>
    <submittedName>
        <fullName evidence="2">Uncharacterized protein</fullName>
    </submittedName>
</protein>
<name>A0A4R2PTG7_RHOSA</name>
<dbReference type="InParanoid" id="A0A4R2PTG7"/>
<feature type="compositionally biased region" description="Basic and acidic residues" evidence="1">
    <location>
        <begin position="24"/>
        <end position="37"/>
    </location>
</feature>
<dbReference type="Proteomes" id="UP000295399">
    <property type="component" value="Unassembled WGS sequence"/>
</dbReference>
<proteinExistence type="predicted"/>
<evidence type="ECO:0000313" key="3">
    <source>
        <dbReference type="Proteomes" id="UP000295399"/>
    </source>
</evidence>
<reference evidence="2 3" key="1">
    <citation type="submission" date="2019-03" db="EMBL/GenBank/DDBJ databases">
        <title>Genomic Encyclopedia of Type Strains, Phase IV (KMG-IV): sequencing the most valuable type-strain genomes for metagenomic binning, comparative biology and taxonomic classification.</title>
        <authorList>
            <person name="Goeker M."/>
        </authorList>
    </citation>
    <scope>NUCLEOTIDE SEQUENCE [LARGE SCALE GENOMIC DNA]</scope>
    <source>
        <strain evidence="2 3">DSM 2132</strain>
    </source>
</reference>